<proteinExistence type="predicted"/>
<evidence type="ECO:0000313" key="2">
    <source>
        <dbReference type="EMBL" id="MBT1697631.1"/>
    </source>
</evidence>
<evidence type="ECO:0000256" key="1">
    <source>
        <dbReference type="SAM" id="SignalP"/>
    </source>
</evidence>
<dbReference type="Proteomes" id="UP001319200">
    <property type="component" value="Unassembled WGS sequence"/>
</dbReference>
<dbReference type="PROSITE" id="PS51257">
    <property type="entry name" value="PROKAR_LIPOPROTEIN"/>
    <property type="match status" value="1"/>
</dbReference>
<keyword evidence="3" id="KW-1185">Reference proteome</keyword>
<dbReference type="RefSeq" id="WP_254163502.1">
    <property type="nucleotide sequence ID" value="NZ_JAHESF010000010.1"/>
</dbReference>
<dbReference type="AlphaFoldDB" id="A0AAP2DK95"/>
<evidence type="ECO:0000313" key="3">
    <source>
        <dbReference type="Proteomes" id="UP001319200"/>
    </source>
</evidence>
<keyword evidence="1" id="KW-0732">Signal</keyword>
<comment type="caution">
    <text evidence="2">The sequence shown here is derived from an EMBL/GenBank/DDBJ whole genome shotgun (WGS) entry which is preliminary data.</text>
</comment>
<name>A0AAP2DK95_9BACT</name>
<dbReference type="EMBL" id="JAHESF010000010">
    <property type="protein sequence ID" value="MBT1697631.1"/>
    <property type="molecule type" value="Genomic_DNA"/>
</dbReference>
<evidence type="ECO:0008006" key="4">
    <source>
        <dbReference type="Google" id="ProtNLM"/>
    </source>
</evidence>
<reference evidence="2 3" key="1">
    <citation type="submission" date="2021-05" db="EMBL/GenBank/DDBJ databases">
        <title>A Polyphasic approach of four new species of the genus Ohtaekwangia: Ohtaekwangia histidinii sp. nov., Ohtaekwangia cretensis sp. nov., Ohtaekwangia indiensis sp. nov., Ohtaekwangia reichenbachii sp. nov. from diverse environment.</title>
        <authorList>
            <person name="Octaviana S."/>
        </authorList>
    </citation>
    <scope>NUCLEOTIDE SEQUENCE [LARGE SCALE GENOMIC DNA]</scope>
    <source>
        <strain evidence="2 3">PWU4</strain>
    </source>
</reference>
<accession>A0AAP2DK95</accession>
<feature type="signal peptide" evidence="1">
    <location>
        <begin position="1"/>
        <end position="21"/>
    </location>
</feature>
<gene>
    <name evidence="2" type="ORF">KK083_12135</name>
</gene>
<feature type="chain" id="PRO_5042825587" description="Lipocalin-like domain-containing protein" evidence="1">
    <location>
        <begin position="22"/>
        <end position="157"/>
    </location>
</feature>
<protein>
    <recommendedName>
        <fullName evidence="4">Lipocalin-like domain-containing protein</fullName>
    </recommendedName>
</protein>
<organism evidence="2 3">
    <name type="scientific">Chryseosolibacter histidini</name>
    <dbReference type="NCBI Taxonomy" id="2782349"/>
    <lineage>
        <taxon>Bacteria</taxon>
        <taxon>Pseudomonadati</taxon>
        <taxon>Bacteroidota</taxon>
        <taxon>Cytophagia</taxon>
        <taxon>Cytophagales</taxon>
        <taxon>Chryseotaleaceae</taxon>
        <taxon>Chryseosolibacter</taxon>
    </lineage>
</organism>
<sequence length="157" mass="17341">MMMKNLFTKIFALLSVLIVSACGEDGPDFLPVGDTLEGAWIMTEYGYSPGAGYVTKEVPTDPAKTITFRIDGTLTSNIDEFSTYPYYLILEDPHDPGHKLVGLFTTKPTTTPDINTVSRLYHISFTEDLLKLSMRGCIEGCHVGLKRTAHSRSGDDQ</sequence>